<proteinExistence type="predicted"/>
<feature type="transmembrane region" description="Helical" evidence="1">
    <location>
        <begin position="84"/>
        <end position="104"/>
    </location>
</feature>
<feature type="transmembrane region" description="Helical" evidence="1">
    <location>
        <begin position="268"/>
        <end position="289"/>
    </location>
</feature>
<dbReference type="Proteomes" id="UP001172082">
    <property type="component" value="Unassembled WGS sequence"/>
</dbReference>
<evidence type="ECO:0000256" key="1">
    <source>
        <dbReference type="SAM" id="Phobius"/>
    </source>
</evidence>
<keyword evidence="1" id="KW-1133">Transmembrane helix</keyword>
<feature type="transmembrane region" description="Helical" evidence="1">
    <location>
        <begin position="167"/>
        <end position="190"/>
    </location>
</feature>
<organism evidence="2 3">
    <name type="scientific">Splendidivirga corallicola</name>
    <dbReference type="NCBI Taxonomy" id="3051826"/>
    <lineage>
        <taxon>Bacteria</taxon>
        <taxon>Pseudomonadati</taxon>
        <taxon>Bacteroidota</taxon>
        <taxon>Cytophagia</taxon>
        <taxon>Cytophagales</taxon>
        <taxon>Splendidivirgaceae</taxon>
        <taxon>Splendidivirga</taxon>
    </lineage>
</organism>
<dbReference type="RefSeq" id="WP_346754170.1">
    <property type="nucleotide sequence ID" value="NZ_JAUJEA010000010.1"/>
</dbReference>
<keyword evidence="1" id="KW-0472">Membrane</keyword>
<protein>
    <recommendedName>
        <fullName evidence="4">DUF2157 domain-containing protein</fullName>
    </recommendedName>
</protein>
<dbReference type="EMBL" id="JAUJEA010000010">
    <property type="protein sequence ID" value="MDN5204146.1"/>
    <property type="molecule type" value="Genomic_DNA"/>
</dbReference>
<feature type="transmembrane region" description="Helical" evidence="1">
    <location>
        <begin position="140"/>
        <end position="161"/>
    </location>
</feature>
<feature type="transmembrane region" description="Helical" evidence="1">
    <location>
        <begin position="383"/>
        <end position="399"/>
    </location>
</feature>
<feature type="transmembrane region" description="Helical" evidence="1">
    <location>
        <begin position="234"/>
        <end position="256"/>
    </location>
</feature>
<evidence type="ECO:0000313" key="2">
    <source>
        <dbReference type="EMBL" id="MDN5204146.1"/>
    </source>
</evidence>
<feature type="transmembrane region" description="Helical" evidence="1">
    <location>
        <begin position="110"/>
        <end position="128"/>
    </location>
</feature>
<reference evidence="2" key="1">
    <citation type="submission" date="2023-06" db="EMBL/GenBank/DDBJ databases">
        <title>Genomic of Parafulvivirga corallium.</title>
        <authorList>
            <person name="Wang G."/>
        </authorList>
    </citation>
    <scope>NUCLEOTIDE SEQUENCE</scope>
    <source>
        <strain evidence="2">BMA10</strain>
    </source>
</reference>
<keyword evidence="3" id="KW-1185">Reference proteome</keyword>
<feature type="transmembrane region" description="Helical" evidence="1">
    <location>
        <begin position="354"/>
        <end position="376"/>
    </location>
</feature>
<evidence type="ECO:0000313" key="3">
    <source>
        <dbReference type="Proteomes" id="UP001172082"/>
    </source>
</evidence>
<feature type="transmembrane region" description="Helical" evidence="1">
    <location>
        <begin position="295"/>
        <end position="315"/>
    </location>
</feature>
<accession>A0ABT8KTS7</accession>
<keyword evidence="1" id="KW-0812">Transmembrane</keyword>
<sequence length="401" mass="45861">MGLLTSEQRKELRDYLEKHGLTFESLQTEMLDHICCDVEMYMTQGLAFEKALEKVKSEIPKNQLKKIQTETMEVLNKRISLTNILKYISFSLLLAATLFKILHLPGAGQLLLSSFVGLALTLFSGLFTSPLIREKERGRGALLALIVSITVFLTSLCFQLLHLPGTAFLRMTSVILLILILSTYAIYCYLHPDRASNHIIIEYLKKDGFNIEKTLIILFIFGTSLKFWQNDFLFVVFFMLLFSYGSIFYFVKSWQYYFRKEVKSNEKLLLLFVSIIAYAAFVLPTIRLIEAPARIIMTWGTFSLVSLAIAIYYFFNSEDNQKLILGFFSFLVSVLAMINLIAKAIVVSPTDSQYLLGFAYSPVVFTILLALFVIFFKKPLFRALLLMTLGIFVFSYQLPGI</sequence>
<evidence type="ECO:0008006" key="4">
    <source>
        <dbReference type="Google" id="ProtNLM"/>
    </source>
</evidence>
<feature type="transmembrane region" description="Helical" evidence="1">
    <location>
        <begin position="322"/>
        <end position="342"/>
    </location>
</feature>
<gene>
    <name evidence="2" type="ORF">QQ008_22325</name>
</gene>
<feature type="transmembrane region" description="Helical" evidence="1">
    <location>
        <begin position="211"/>
        <end position="228"/>
    </location>
</feature>
<name>A0ABT8KTS7_9BACT</name>
<comment type="caution">
    <text evidence="2">The sequence shown here is derived from an EMBL/GenBank/DDBJ whole genome shotgun (WGS) entry which is preliminary data.</text>
</comment>